<proteinExistence type="predicted"/>
<dbReference type="AlphaFoldDB" id="A0A316Z646"/>
<protein>
    <submittedName>
        <fullName evidence="2">Uncharacterized protein</fullName>
    </submittedName>
</protein>
<organism evidence="2 3">
    <name type="scientific">Tilletiopsis washingtonensis</name>
    <dbReference type="NCBI Taxonomy" id="58919"/>
    <lineage>
        <taxon>Eukaryota</taxon>
        <taxon>Fungi</taxon>
        <taxon>Dikarya</taxon>
        <taxon>Basidiomycota</taxon>
        <taxon>Ustilaginomycotina</taxon>
        <taxon>Exobasidiomycetes</taxon>
        <taxon>Entylomatales</taxon>
        <taxon>Entylomatales incertae sedis</taxon>
        <taxon>Tilletiopsis</taxon>
    </lineage>
</organism>
<gene>
    <name evidence="2" type="ORF">FA09DRAFT_137087</name>
</gene>
<dbReference type="EMBL" id="KZ819303">
    <property type="protein sequence ID" value="PWN95685.1"/>
    <property type="molecule type" value="Genomic_DNA"/>
</dbReference>
<dbReference type="RefSeq" id="XP_025595964.1">
    <property type="nucleotide sequence ID" value="XM_025739108.1"/>
</dbReference>
<keyword evidence="3" id="KW-1185">Reference proteome</keyword>
<dbReference type="Proteomes" id="UP000245946">
    <property type="component" value="Unassembled WGS sequence"/>
</dbReference>
<feature type="compositionally biased region" description="Basic residues" evidence="1">
    <location>
        <begin position="1"/>
        <end position="12"/>
    </location>
</feature>
<evidence type="ECO:0000313" key="3">
    <source>
        <dbReference type="Proteomes" id="UP000245946"/>
    </source>
</evidence>
<evidence type="ECO:0000256" key="1">
    <source>
        <dbReference type="SAM" id="MobiDB-lite"/>
    </source>
</evidence>
<dbReference type="GeneID" id="37266654"/>
<name>A0A316Z646_9BASI</name>
<reference evidence="2 3" key="1">
    <citation type="journal article" date="2018" name="Mol. Biol. Evol.">
        <title>Broad Genomic Sampling Reveals a Smut Pathogenic Ancestry of the Fungal Clade Ustilaginomycotina.</title>
        <authorList>
            <person name="Kijpornyongpan T."/>
            <person name="Mondo S.J."/>
            <person name="Barry K."/>
            <person name="Sandor L."/>
            <person name="Lee J."/>
            <person name="Lipzen A."/>
            <person name="Pangilinan J."/>
            <person name="LaButti K."/>
            <person name="Hainaut M."/>
            <person name="Henrissat B."/>
            <person name="Grigoriev I.V."/>
            <person name="Spatafora J.W."/>
            <person name="Aime M.C."/>
        </authorList>
    </citation>
    <scope>NUCLEOTIDE SEQUENCE [LARGE SCALE GENOMIC DNA]</scope>
    <source>
        <strain evidence="2 3">MCA 4186</strain>
    </source>
</reference>
<evidence type="ECO:0000313" key="2">
    <source>
        <dbReference type="EMBL" id="PWN95685.1"/>
    </source>
</evidence>
<feature type="region of interest" description="Disordered" evidence="1">
    <location>
        <begin position="1"/>
        <end position="30"/>
    </location>
</feature>
<feature type="compositionally biased region" description="Polar residues" evidence="1">
    <location>
        <begin position="13"/>
        <end position="30"/>
    </location>
</feature>
<accession>A0A316Z646</accession>
<sequence>MPTSRHAPRAIHHTTSLASPRHTASQLLSGRSSRYPATRAVICRNLILHCAAEGSRSWRLAVRCETREDEDQKDLLRSRESDAEEGSLTWMMPHEIGRALDERIDGVDVIEVRADGAVSISARKATLAQVEVPSAQRQELNNKKLSICSHLSSRLFSSCSAYI</sequence>